<evidence type="ECO:0000313" key="4">
    <source>
        <dbReference type="Proteomes" id="UP001232148"/>
    </source>
</evidence>
<feature type="region of interest" description="Disordered" evidence="1">
    <location>
        <begin position="79"/>
        <end position="114"/>
    </location>
</feature>
<accession>A0AAD9HJG3</accession>
<feature type="compositionally biased region" description="Basic and acidic residues" evidence="1">
    <location>
        <begin position="99"/>
        <end position="111"/>
    </location>
</feature>
<dbReference type="AlphaFoldDB" id="A0AAD9HJG3"/>
<feature type="signal peptide" evidence="2">
    <location>
        <begin position="1"/>
        <end position="17"/>
    </location>
</feature>
<evidence type="ECO:0008006" key="5">
    <source>
        <dbReference type="Google" id="ProtNLM"/>
    </source>
</evidence>
<sequence>MCVWYVCVCVCVCVCLGEMANGGWSHVSRHFAFSSSLPFFHFSPPPLPRDPGFTWLCMSVLTCECGACASTASRRALSESGVRWPSPPPPPPTPPTAVVKRESSSSEDERGRRYRPFLPSSRGWREGSLLGSYCWPYSTKSPGNIGGEPWWCCCCWSPMAMMANETGPASLAESVLGRILVAAERPPERGCRDEQREGES</sequence>
<name>A0AAD9HJG3_9PEZI</name>
<evidence type="ECO:0000256" key="2">
    <source>
        <dbReference type="SAM" id="SignalP"/>
    </source>
</evidence>
<comment type="caution">
    <text evidence="3">The sequence shown here is derived from an EMBL/GenBank/DDBJ whole genome shotgun (WGS) entry which is preliminary data.</text>
</comment>
<dbReference type="Proteomes" id="UP001232148">
    <property type="component" value="Unassembled WGS sequence"/>
</dbReference>
<keyword evidence="2" id="KW-0732">Signal</keyword>
<feature type="compositionally biased region" description="Pro residues" evidence="1">
    <location>
        <begin position="85"/>
        <end position="95"/>
    </location>
</feature>
<reference evidence="3" key="1">
    <citation type="submission" date="2021-06" db="EMBL/GenBank/DDBJ databases">
        <title>Comparative genomics, transcriptomics and evolutionary studies reveal genomic signatures of adaptation to plant cell wall in hemibiotrophic fungi.</title>
        <authorList>
            <consortium name="DOE Joint Genome Institute"/>
            <person name="Baroncelli R."/>
            <person name="Diaz J.F."/>
            <person name="Benocci T."/>
            <person name="Peng M."/>
            <person name="Battaglia E."/>
            <person name="Haridas S."/>
            <person name="Andreopoulos W."/>
            <person name="Labutti K."/>
            <person name="Pangilinan J."/>
            <person name="Floch G.L."/>
            <person name="Makela M.R."/>
            <person name="Henrissat B."/>
            <person name="Grigoriev I.V."/>
            <person name="Crouch J.A."/>
            <person name="De Vries R.P."/>
            <person name="Sukno S.A."/>
            <person name="Thon M.R."/>
        </authorList>
    </citation>
    <scope>NUCLEOTIDE SEQUENCE</scope>
    <source>
        <strain evidence="3">MAFF235873</strain>
    </source>
</reference>
<organism evidence="3 4">
    <name type="scientific">Colletotrichum zoysiae</name>
    <dbReference type="NCBI Taxonomy" id="1216348"/>
    <lineage>
        <taxon>Eukaryota</taxon>
        <taxon>Fungi</taxon>
        <taxon>Dikarya</taxon>
        <taxon>Ascomycota</taxon>
        <taxon>Pezizomycotina</taxon>
        <taxon>Sordariomycetes</taxon>
        <taxon>Hypocreomycetidae</taxon>
        <taxon>Glomerellales</taxon>
        <taxon>Glomerellaceae</taxon>
        <taxon>Colletotrichum</taxon>
        <taxon>Colletotrichum graminicola species complex</taxon>
    </lineage>
</organism>
<dbReference type="EMBL" id="MU842867">
    <property type="protein sequence ID" value="KAK2029196.1"/>
    <property type="molecule type" value="Genomic_DNA"/>
</dbReference>
<gene>
    <name evidence="3" type="ORF">LX32DRAFT_375787</name>
</gene>
<feature type="chain" id="PRO_5042051576" description="Secreted protein" evidence="2">
    <location>
        <begin position="18"/>
        <end position="200"/>
    </location>
</feature>
<proteinExistence type="predicted"/>
<keyword evidence="4" id="KW-1185">Reference proteome</keyword>
<evidence type="ECO:0000256" key="1">
    <source>
        <dbReference type="SAM" id="MobiDB-lite"/>
    </source>
</evidence>
<evidence type="ECO:0000313" key="3">
    <source>
        <dbReference type="EMBL" id="KAK2029196.1"/>
    </source>
</evidence>
<protein>
    <recommendedName>
        <fullName evidence="5">Secreted protein</fullName>
    </recommendedName>
</protein>